<comment type="caution">
    <text evidence="2">The sequence shown here is derived from an EMBL/GenBank/DDBJ whole genome shotgun (WGS) entry which is preliminary data.</text>
</comment>
<gene>
    <name evidence="2" type="ORF">T4A_4579</name>
</gene>
<reference evidence="2 3" key="1">
    <citation type="submission" date="2015-01" db="EMBL/GenBank/DDBJ databases">
        <title>Evolution of Trichinella species and genotypes.</title>
        <authorList>
            <person name="Korhonen P.K."/>
            <person name="Edoardo P."/>
            <person name="Giuseppe L.R."/>
            <person name="Gasser R.B."/>
        </authorList>
    </citation>
    <scope>NUCLEOTIDE SEQUENCE [LARGE SCALE GENOMIC DNA]</scope>
    <source>
        <strain evidence="2">ISS13</strain>
    </source>
</reference>
<keyword evidence="1" id="KW-0472">Membrane</keyword>
<proteinExistence type="predicted"/>
<dbReference type="AlphaFoldDB" id="A0A0V1EGC5"/>
<sequence>LLQFRSSTSSMNSRAVHLHLALWLISILSVKHVRGLLQFRSSTSSMNS</sequence>
<feature type="non-terminal residue" evidence="2">
    <location>
        <position position="1"/>
    </location>
</feature>
<feature type="non-terminal residue" evidence="2">
    <location>
        <position position="48"/>
    </location>
</feature>
<keyword evidence="1" id="KW-0812">Transmembrane</keyword>
<organism evidence="2 3">
    <name type="scientific">Trichinella pseudospiralis</name>
    <name type="common">Parasitic roundworm</name>
    <dbReference type="NCBI Taxonomy" id="6337"/>
    <lineage>
        <taxon>Eukaryota</taxon>
        <taxon>Metazoa</taxon>
        <taxon>Ecdysozoa</taxon>
        <taxon>Nematoda</taxon>
        <taxon>Enoplea</taxon>
        <taxon>Dorylaimia</taxon>
        <taxon>Trichinellida</taxon>
        <taxon>Trichinellidae</taxon>
        <taxon>Trichinella</taxon>
    </lineage>
</organism>
<evidence type="ECO:0000313" key="3">
    <source>
        <dbReference type="Proteomes" id="UP000054632"/>
    </source>
</evidence>
<evidence type="ECO:0000256" key="1">
    <source>
        <dbReference type="SAM" id="Phobius"/>
    </source>
</evidence>
<feature type="transmembrane region" description="Helical" evidence="1">
    <location>
        <begin position="20"/>
        <end position="37"/>
    </location>
</feature>
<name>A0A0V1EGC5_TRIPS</name>
<accession>A0A0V1EGC5</accession>
<dbReference type="EMBL" id="JYDR01000040">
    <property type="protein sequence ID" value="KRY72831.1"/>
    <property type="molecule type" value="Genomic_DNA"/>
</dbReference>
<protein>
    <submittedName>
        <fullName evidence="2">Uncharacterized protein</fullName>
    </submittedName>
</protein>
<evidence type="ECO:0000313" key="2">
    <source>
        <dbReference type="EMBL" id="KRY72831.1"/>
    </source>
</evidence>
<dbReference type="Proteomes" id="UP000054632">
    <property type="component" value="Unassembled WGS sequence"/>
</dbReference>
<keyword evidence="1" id="KW-1133">Transmembrane helix</keyword>